<feature type="domain" description="4Fe-4S ferredoxin-type" evidence="1">
    <location>
        <begin position="15"/>
        <end position="43"/>
    </location>
</feature>
<dbReference type="Proteomes" id="UP000008289">
    <property type="component" value="Chromosome"/>
</dbReference>
<dbReference type="HOGENOM" id="CLU_2751090_0_0_0"/>
<protein>
    <submittedName>
        <fullName evidence="2">Iron-sulfur cluster-binding protein</fullName>
    </submittedName>
</protein>
<dbReference type="InterPro" id="IPR017896">
    <property type="entry name" value="4Fe4S_Fe-S-bd"/>
</dbReference>
<dbReference type="KEGG" id="det:DET1009"/>
<proteinExistence type="predicted"/>
<dbReference type="InParanoid" id="Q3Z7S0"/>
<accession>Q3Z7S0</accession>
<keyword evidence="3" id="KW-1185">Reference proteome</keyword>
<dbReference type="AlphaFoldDB" id="Q3Z7S0"/>
<gene>
    <name evidence="2" type="ordered locus">DET1009</name>
</gene>
<organism evidence="2 3">
    <name type="scientific">Dehalococcoides mccartyi (strain ATCC BAA-2266 / KCTC 15142 / 195)</name>
    <name type="common">Dehalococcoides ethenogenes (strain 195)</name>
    <dbReference type="NCBI Taxonomy" id="243164"/>
    <lineage>
        <taxon>Bacteria</taxon>
        <taxon>Bacillati</taxon>
        <taxon>Chloroflexota</taxon>
        <taxon>Dehalococcoidia</taxon>
        <taxon>Dehalococcoidales</taxon>
        <taxon>Dehalococcoidaceae</taxon>
        <taxon>Dehalococcoides</taxon>
    </lineage>
</organism>
<dbReference type="SUPFAM" id="SSF54862">
    <property type="entry name" value="4Fe-4S ferredoxins"/>
    <property type="match status" value="1"/>
</dbReference>
<evidence type="ECO:0000313" key="2">
    <source>
        <dbReference type="EMBL" id="AAW39754.1"/>
    </source>
</evidence>
<dbReference type="EMBL" id="CP000027">
    <property type="protein sequence ID" value="AAW39754.1"/>
    <property type="molecule type" value="Genomic_DNA"/>
</dbReference>
<name>Q3Z7S0_DEHM1</name>
<dbReference type="PROSITE" id="PS51379">
    <property type="entry name" value="4FE4S_FER_2"/>
    <property type="match status" value="1"/>
</dbReference>
<evidence type="ECO:0000259" key="1">
    <source>
        <dbReference type="PROSITE" id="PS51379"/>
    </source>
</evidence>
<reference evidence="2 3" key="1">
    <citation type="journal article" date="2005" name="Science">
        <title>Genome sequence of the PCE-dechlorinating bacterium Dehalococcoides ethenogenes.</title>
        <authorList>
            <person name="Seshadri R."/>
            <person name="Adrian L."/>
            <person name="Fouts D.E."/>
            <person name="Eisen J.A."/>
            <person name="Phillippy A.M."/>
            <person name="Methe B.A."/>
            <person name="Ward N.L."/>
            <person name="Nelson W.C."/>
            <person name="Deboy R.T."/>
            <person name="Khouri H.M."/>
            <person name="Kolonay J.F."/>
            <person name="Dodson R.J."/>
            <person name="Daugherty S.C."/>
            <person name="Brinkac L.M."/>
            <person name="Sullivan S.A."/>
            <person name="Madupu R."/>
            <person name="Nelson K.E."/>
            <person name="Kang K.H."/>
            <person name="Impraim M."/>
            <person name="Tran K."/>
            <person name="Robinson J.M."/>
            <person name="Forberger H.A."/>
            <person name="Fraser C.M."/>
            <person name="Zinder S.H."/>
            <person name="Heidelberg J.F."/>
        </authorList>
    </citation>
    <scope>NUCLEOTIDE SEQUENCE [LARGE SCALE GENOMIC DNA]</scope>
    <source>
        <strain evidence="3">ATCC BAA-2266 / KCTC 15142 / 195</strain>
    </source>
</reference>
<sequence length="70" mass="7975">MPIPERDCPQGLTVWRSTFPYRCVRCGECLKRCTKNAVELSHFPPSGIEDIPAKMRPGRLWPARSSGQIF</sequence>
<evidence type="ECO:0000313" key="3">
    <source>
        <dbReference type="Proteomes" id="UP000008289"/>
    </source>
</evidence>